<name>A0A8I1ARJ4_BURCE</name>
<gene>
    <name evidence="1" type="ORF">JAO13_08450</name>
</gene>
<sequence length="89" mass="9533">MDRLVAAYPAASAVEGARCGACVLHACVLDRLDRASIARRRTVARPGAQAIDARFEDASYPSVAEGIRREARHAAGIVGAIMYEVQYNS</sequence>
<comment type="caution">
    <text evidence="1">The sequence shown here is derived from an EMBL/GenBank/DDBJ whole genome shotgun (WGS) entry which is preliminary data.</text>
</comment>
<proteinExistence type="predicted"/>
<dbReference type="EMBL" id="JAEDXG010000006">
    <property type="protein sequence ID" value="MBH9696468.1"/>
    <property type="molecule type" value="Genomic_DNA"/>
</dbReference>
<evidence type="ECO:0000313" key="2">
    <source>
        <dbReference type="Proteomes" id="UP000645612"/>
    </source>
</evidence>
<evidence type="ECO:0000313" key="1">
    <source>
        <dbReference type="EMBL" id="MBH9696468.1"/>
    </source>
</evidence>
<accession>A0A8I1ARJ4</accession>
<dbReference type="AlphaFoldDB" id="A0A8I1ARJ4"/>
<reference evidence="1" key="1">
    <citation type="submission" date="2020-12" db="EMBL/GenBank/DDBJ databases">
        <title>Burkholderia cepacia complex in Mexico.</title>
        <authorList>
            <person name="Estrada P."/>
        </authorList>
    </citation>
    <scope>NUCLEOTIDE SEQUENCE</scope>
    <source>
        <strain evidence="1">871</strain>
    </source>
</reference>
<protein>
    <submittedName>
        <fullName evidence="1">Uncharacterized protein</fullName>
    </submittedName>
</protein>
<organism evidence="1 2">
    <name type="scientific">Burkholderia cepacia</name>
    <name type="common">Pseudomonas cepacia</name>
    <dbReference type="NCBI Taxonomy" id="292"/>
    <lineage>
        <taxon>Bacteria</taxon>
        <taxon>Pseudomonadati</taxon>
        <taxon>Pseudomonadota</taxon>
        <taxon>Betaproteobacteria</taxon>
        <taxon>Burkholderiales</taxon>
        <taxon>Burkholderiaceae</taxon>
        <taxon>Burkholderia</taxon>
        <taxon>Burkholderia cepacia complex</taxon>
    </lineage>
</organism>
<dbReference type="RefSeq" id="WP_176131571.1">
    <property type="nucleotide sequence ID" value="NZ_CADDZZ010000026.1"/>
</dbReference>
<dbReference type="Proteomes" id="UP000645612">
    <property type="component" value="Unassembled WGS sequence"/>
</dbReference>